<organism evidence="1 2">
    <name type="scientific">Pseudonocardia alni</name>
    <name type="common">Amycolata alni</name>
    <dbReference type="NCBI Taxonomy" id="33907"/>
    <lineage>
        <taxon>Bacteria</taxon>
        <taxon>Bacillati</taxon>
        <taxon>Actinomycetota</taxon>
        <taxon>Actinomycetes</taxon>
        <taxon>Pseudonocardiales</taxon>
        <taxon>Pseudonocardiaceae</taxon>
        <taxon>Pseudonocardia</taxon>
    </lineage>
</organism>
<name>A0AA44ZR48_PSEA5</name>
<sequence>MYPSWSYYPRNVRPPSWAEQLVRAVSDVEALVSTVDARPAPLRSDDVLQALAPGLTELGYAVETGKTAAGRIKRPVLFGENGEPSVSYEIDAFHDHDGIVVEVEAGRGARGNANYRDIVRTSLIVDAHYLALLMPVAYRHKSGGRDVVVRAYADTRSQLDAIYASERLKLPFAGVLLVGY</sequence>
<gene>
    <name evidence="1" type="ORF">ATL51_4183</name>
</gene>
<comment type="caution">
    <text evidence="1">The sequence shown here is derived from an EMBL/GenBank/DDBJ whole genome shotgun (WGS) entry which is preliminary data.</text>
</comment>
<accession>A0AA44ZR48</accession>
<evidence type="ECO:0008006" key="3">
    <source>
        <dbReference type="Google" id="ProtNLM"/>
    </source>
</evidence>
<evidence type="ECO:0000313" key="1">
    <source>
        <dbReference type="EMBL" id="PKB32454.1"/>
    </source>
</evidence>
<reference evidence="1 2" key="1">
    <citation type="submission" date="2017-11" db="EMBL/GenBank/DDBJ databases">
        <title>Sequencing the genomes of 1000 actinobacteria strains.</title>
        <authorList>
            <person name="Klenk H.-P."/>
        </authorList>
    </citation>
    <scope>NUCLEOTIDE SEQUENCE [LARGE SCALE GENOMIC DNA]</scope>
    <source>
        <strain evidence="1 2">DSM 44104</strain>
    </source>
</reference>
<evidence type="ECO:0000313" key="2">
    <source>
        <dbReference type="Proteomes" id="UP000232453"/>
    </source>
</evidence>
<protein>
    <recommendedName>
        <fullName evidence="3">Restriction endonuclease BglII</fullName>
    </recommendedName>
</protein>
<dbReference type="EMBL" id="PHUJ01000003">
    <property type="protein sequence ID" value="PKB32454.1"/>
    <property type="molecule type" value="Genomic_DNA"/>
</dbReference>
<dbReference type="Proteomes" id="UP000232453">
    <property type="component" value="Unassembled WGS sequence"/>
</dbReference>
<proteinExistence type="predicted"/>
<dbReference type="AlphaFoldDB" id="A0AA44ZR48"/>
<dbReference type="RefSeq" id="WP_100879633.1">
    <property type="nucleotide sequence ID" value="NZ_PHUJ01000003.1"/>
</dbReference>